<name>A0A0K9NQ80_ZOSMR</name>
<dbReference type="EMBL" id="LFYR01001898">
    <property type="protein sequence ID" value="KMZ58768.1"/>
    <property type="molecule type" value="Genomic_DNA"/>
</dbReference>
<dbReference type="InterPro" id="IPR032867">
    <property type="entry name" value="DYW_dom"/>
</dbReference>
<dbReference type="PANTHER" id="PTHR47926">
    <property type="entry name" value="PENTATRICOPEPTIDE REPEAT-CONTAINING PROTEIN"/>
    <property type="match status" value="1"/>
</dbReference>
<dbReference type="Proteomes" id="UP000036987">
    <property type="component" value="Unassembled WGS sequence"/>
</dbReference>
<dbReference type="Pfam" id="PF20431">
    <property type="entry name" value="E_motif"/>
    <property type="match status" value="1"/>
</dbReference>
<dbReference type="FunFam" id="1.25.40.10:FF:000144">
    <property type="entry name" value="Pentatricopeptide repeat-containing protein, mitochondrial"/>
    <property type="match status" value="1"/>
</dbReference>
<dbReference type="Pfam" id="PF13041">
    <property type="entry name" value="PPR_2"/>
    <property type="match status" value="2"/>
</dbReference>
<gene>
    <name evidence="4" type="ORF">ZOSMA_74G01120</name>
</gene>
<proteinExistence type="predicted"/>
<dbReference type="NCBIfam" id="TIGR00756">
    <property type="entry name" value="PPR"/>
    <property type="match status" value="2"/>
</dbReference>
<dbReference type="FunFam" id="1.25.40.10:FF:000366">
    <property type="entry name" value="Pentatricopeptide (PPR) repeat-containing protein"/>
    <property type="match status" value="1"/>
</dbReference>
<feature type="domain" description="DYW" evidence="3">
    <location>
        <begin position="396"/>
        <end position="489"/>
    </location>
</feature>
<evidence type="ECO:0000313" key="4">
    <source>
        <dbReference type="EMBL" id="KMZ58768.1"/>
    </source>
</evidence>
<protein>
    <submittedName>
        <fullName evidence="4">Pentatricopeptide repeat-containing protein</fullName>
    </submittedName>
</protein>
<keyword evidence="5" id="KW-1185">Reference proteome</keyword>
<dbReference type="InterPro" id="IPR046960">
    <property type="entry name" value="PPR_At4g14850-like_plant"/>
</dbReference>
<dbReference type="SUPFAM" id="SSF48452">
    <property type="entry name" value="TPR-like"/>
    <property type="match status" value="1"/>
</dbReference>
<dbReference type="OrthoDB" id="1700852at2759"/>
<organism evidence="4 5">
    <name type="scientific">Zostera marina</name>
    <name type="common">Eelgrass</name>
    <dbReference type="NCBI Taxonomy" id="29655"/>
    <lineage>
        <taxon>Eukaryota</taxon>
        <taxon>Viridiplantae</taxon>
        <taxon>Streptophyta</taxon>
        <taxon>Embryophyta</taxon>
        <taxon>Tracheophyta</taxon>
        <taxon>Spermatophyta</taxon>
        <taxon>Magnoliopsida</taxon>
        <taxon>Liliopsida</taxon>
        <taxon>Zosteraceae</taxon>
        <taxon>Zostera</taxon>
    </lineage>
</organism>
<evidence type="ECO:0000259" key="3">
    <source>
        <dbReference type="Pfam" id="PF14432"/>
    </source>
</evidence>
<dbReference type="PROSITE" id="PS51375">
    <property type="entry name" value="PPR"/>
    <property type="match status" value="2"/>
</dbReference>
<dbReference type="InterPro" id="IPR002885">
    <property type="entry name" value="PPR_rpt"/>
</dbReference>
<dbReference type="GO" id="GO:0008270">
    <property type="term" value="F:zinc ion binding"/>
    <property type="evidence" value="ECO:0007669"/>
    <property type="project" value="InterPro"/>
</dbReference>
<dbReference type="FunFam" id="1.25.40.10:FF:000073">
    <property type="entry name" value="Pentatricopeptide repeat-containing protein chloroplastic"/>
    <property type="match status" value="1"/>
</dbReference>
<evidence type="ECO:0000256" key="2">
    <source>
        <dbReference type="PROSITE-ProRule" id="PRU00708"/>
    </source>
</evidence>
<accession>A0A0K9NQ80</accession>
<dbReference type="GO" id="GO:0005739">
    <property type="term" value="C:mitochondrion"/>
    <property type="evidence" value="ECO:0000318"/>
    <property type="project" value="GO_Central"/>
</dbReference>
<evidence type="ECO:0000256" key="1">
    <source>
        <dbReference type="ARBA" id="ARBA00022737"/>
    </source>
</evidence>
<dbReference type="InterPro" id="IPR046848">
    <property type="entry name" value="E_motif"/>
</dbReference>
<dbReference type="Pfam" id="PF01535">
    <property type="entry name" value="PPR"/>
    <property type="match status" value="1"/>
</dbReference>
<dbReference type="Pfam" id="PF14432">
    <property type="entry name" value="DYW_deaminase"/>
    <property type="match status" value="1"/>
</dbReference>
<evidence type="ECO:0000313" key="5">
    <source>
        <dbReference type="Proteomes" id="UP000036987"/>
    </source>
</evidence>
<dbReference type="PANTHER" id="PTHR47926:SF409">
    <property type="entry name" value="DYW DOMAIN-CONTAINING PROTEIN"/>
    <property type="match status" value="1"/>
</dbReference>
<dbReference type="Gene3D" id="1.25.40.10">
    <property type="entry name" value="Tetratricopeptide repeat domain"/>
    <property type="match status" value="2"/>
</dbReference>
<dbReference type="GO" id="GO:0009451">
    <property type="term" value="P:RNA modification"/>
    <property type="evidence" value="ECO:0000318"/>
    <property type="project" value="GO_Central"/>
</dbReference>
<dbReference type="AlphaFoldDB" id="A0A0K9NQ80"/>
<feature type="repeat" description="PPR" evidence="2">
    <location>
        <begin position="75"/>
        <end position="109"/>
    </location>
</feature>
<feature type="repeat" description="PPR" evidence="2">
    <location>
        <begin position="179"/>
        <end position="213"/>
    </location>
</feature>
<sequence>MRKGGFFPDEFTLGSVLRGCAGLKDAISGVQIHADVAKLGFKSDICVGSSLGHMYMNCGLLDEGERVMKELPIRNVVSCNTVIAGRVQNGDPEGGLRYFHLMKQIGLYPDGITFTSVLSACSELATLGSGQQLHGQVVKNGVVSEMAVRSSLVKMYSKSGCLTYAERVFHEEEDGFEVDLVIWSSMIAAYGFHGCGKEAIELFEKMSVNGFEPNDVTFLSLLYACSHSGLREKGEQYFNEMREVYRLEPKLEHYTCMVDLLGRSGHLEEAEDLVNSDMPMDPDVVVWKTLLSCCKVHKNAEMAERIARRILELDPHDSAAHVLLSQVHADSDRWGDVLDVRSGMKEKKVRKEPGMSWVEVKNKVHQFRMGDTSHPEYKRIEEYYRGELTRKMKEHGYVCDITTVFHDMEDEEKESSLSVHSEKLAVAFAILVTPPTGPAIRVMKNLRMCTDCHVAMKLISKITGREIVVRDVTRFHNFSDGDCSCGDYW</sequence>
<dbReference type="InterPro" id="IPR011990">
    <property type="entry name" value="TPR-like_helical_dom_sf"/>
</dbReference>
<dbReference type="GO" id="GO:0003723">
    <property type="term" value="F:RNA binding"/>
    <property type="evidence" value="ECO:0000318"/>
    <property type="project" value="GO_Central"/>
</dbReference>
<keyword evidence="1" id="KW-0677">Repeat</keyword>
<comment type="caution">
    <text evidence="4">The sequence shown here is derived from an EMBL/GenBank/DDBJ whole genome shotgun (WGS) entry which is preliminary data.</text>
</comment>
<reference evidence="5" key="1">
    <citation type="journal article" date="2016" name="Nature">
        <title>The genome of the seagrass Zostera marina reveals angiosperm adaptation to the sea.</title>
        <authorList>
            <person name="Olsen J.L."/>
            <person name="Rouze P."/>
            <person name="Verhelst B."/>
            <person name="Lin Y.-C."/>
            <person name="Bayer T."/>
            <person name="Collen J."/>
            <person name="Dattolo E."/>
            <person name="De Paoli E."/>
            <person name="Dittami S."/>
            <person name="Maumus F."/>
            <person name="Michel G."/>
            <person name="Kersting A."/>
            <person name="Lauritano C."/>
            <person name="Lohaus R."/>
            <person name="Toepel M."/>
            <person name="Tonon T."/>
            <person name="Vanneste K."/>
            <person name="Amirebrahimi M."/>
            <person name="Brakel J."/>
            <person name="Bostroem C."/>
            <person name="Chovatia M."/>
            <person name="Grimwood J."/>
            <person name="Jenkins J.W."/>
            <person name="Jueterbock A."/>
            <person name="Mraz A."/>
            <person name="Stam W.T."/>
            <person name="Tice H."/>
            <person name="Bornberg-Bauer E."/>
            <person name="Green P.J."/>
            <person name="Pearson G.A."/>
            <person name="Procaccini G."/>
            <person name="Duarte C.M."/>
            <person name="Schmutz J."/>
            <person name="Reusch T.B.H."/>
            <person name="Van de Peer Y."/>
        </authorList>
    </citation>
    <scope>NUCLEOTIDE SEQUENCE [LARGE SCALE GENOMIC DNA]</scope>
    <source>
        <strain evidence="5">cv. Finnish</strain>
    </source>
</reference>
<dbReference type="OMA" id="WQDVSEV"/>